<evidence type="ECO:0000313" key="2">
    <source>
        <dbReference type="Ensembl" id="ENSCLMP00005027992.1"/>
    </source>
</evidence>
<keyword evidence="1" id="KW-1133">Transmembrane helix</keyword>
<reference evidence="2" key="1">
    <citation type="submission" date="2025-08" db="UniProtKB">
        <authorList>
            <consortium name="Ensembl"/>
        </authorList>
    </citation>
    <scope>IDENTIFICATION</scope>
</reference>
<protein>
    <recommendedName>
        <fullName evidence="4">Redox-regulatory protein FAM213A</fullName>
    </recommendedName>
</protein>
<evidence type="ECO:0000256" key="1">
    <source>
        <dbReference type="SAM" id="Phobius"/>
    </source>
</evidence>
<dbReference type="Ensembl" id="ENSCLMT00005029187.1">
    <property type="protein sequence ID" value="ENSCLMP00005027992.1"/>
    <property type="gene ID" value="ENSCLMG00005013644.1"/>
</dbReference>
<dbReference type="GeneTree" id="ENSGT01140000283164"/>
<accession>A0A8C2ZJ72</accession>
<evidence type="ECO:0008006" key="4">
    <source>
        <dbReference type="Google" id="ProtNLM"/>
    </source>
</evidence>
<dbReference type="Proteomes" id="UP000694565">
    <property type="component" value="Unplaced"/>
</dbReference>
<proteinExistence type="predicted"/>
<organism evidence="2 3">
    <name type="scientific">Cyclopterus lumpus</name>
    <name type="common">Lumpsucker</name>
    <dbReference type="NCBI Taxonomy" id="8103"/>
    <lineage>
        <taxon>Eukaryota</taxon>
        <taxon>Metazoa</taxon>
        <taxon>Chordata</taxon>
        <taxon>Craniata</taxon>
        <taxon>Vertebrata</taxon>
        <taxon>Euteleostomi</taxon>
        <taxon>Actinopterygii</taxon>
        <taxon>Neopterygii</taxon>
        <taxon>Teleostei</taxon>
        <taxon>Neoteleostei</taxon>
        <taxon>Acanthomorphata</taxon>
        <taxon>Eupercaria</taxon>
        <taxon>Perciformes</taxon>
        <taxon>Cottioidei</taxon>
        <taxon>Cottales</taxon>
        <taxon>Cyclopteridae</taxon>
        <taxon>Cyclopterus</taxon>
    </lineage>
</organism>
<keyword evidence="1" id="KW-0812">Transmembrane</keyword>
<dbReference type="AlphaFoldDB" id="A0A8C2ZJ72"/>
<name>A0A8C2ZJ72_CYCLU</name>
<keyword evidence="3" id="KW-1185">Reference proteome</keyword>
<evidence type="ECO:0000313" key="3">
    <source>
        <dbReference type="Proteomes" id="UP000694565"/>
    </source>
</evidence>
<feature type="transmembrane region" description="Helical" evidence="1">
    <location>
        <begin position="7"/>
        <end position="31"/>
    </location>
</feature>
<sequence length="90" mass="10104">YLFFHDIGIFLLLMVMVTVTVVLKAVSLFVVEFISSVTDWFQSEPAWANLEVLEETELKTTGGGESENRKEAKTLWDKTGAVVIVVRRPG</sequence>
<keyword evidence="1" id="KW-0472">Membrane</keyword>
<reference evidence="2" key="2">
    <citation type="submission" date="2025-09" db="UniProtKB">
        <authorList>
            <consortium name="Ensembl"/>
        </authorList>
    </citation>
    <scope>IDENTIFICATION</scope>
</reference>